<name>A0A852ZZG0_9ACTN</name>
<keyword evidence="5" id="KW-1185">Reference proteome</keyword>
<dbReference type="InterPro" id="IPR036390">
    <property type="entry name" value="WH_DNA-bd_sf"/>
</dbReference>
<dbReference type="GO" id="GO:0016301">
    <property type="term" value="F:kinase activity"/>
    <property type="evidence" value="ECO:0007669"/>
    <property type="project" value="UniProtKB-KW"/>
</dbReference>
<comment type="similarity">
    <text evidence="1">Belongs to the ROK (NagC/XylR) family.</text>
</comment>
<accession>A0A852ZZG0</accession>
<dbReference type="SUPFAM" id="SSF53067">
    <property type="entry name" value="Actin-like ATPase domain"/>
    <property type="match status" value="2"/>
</dbReference>
<dbReference type="InterPro" id="IPR000835">
    <property type="entry name" value="HTH_MarR-typ"/>
</dbReference>
<keyword evidence="4" id="KW-0808">Transferase</keyword>
<dbReference type="Gene3D" id="1.10.10.10">
    <property type="entry name" value="Winged helix-like DNA-binding domain superfamily/Winged helix DNA-binding domain"/>
    <property type="match status" value="1"/>
</dbReference>
<reference evidence="4 5" key="1">
    <citation type="submission" date="2020-07" db="EMBL/GenBank/DDBJ databases">
        <title>Sequencing the genomes of 1000 actinobacteria strains.</title>
        <authorList>
            <person name="Klenk H.-P."/>
        </authorList>
    </citation>
    <scope>NUCLEOTIDE SEQUENCE [LARGE SCALE GENOMIC DNA]</scope>
    <source>
        <strain evidence="4 5">DSM 42178</strain>
    </source>
</reference>
<dbReference type="Pfam" id="PF12802">
    <property type="entry name" value="MarR_2"/>
    <property type="match status" value="1"/>
</dbReference>
<dbReference type="SUPFAM" id="SSF46785">
    <property type="entry name" value="Winged helix' DNA-binding domain"/>
    <property type="match status" value="1"/>
</dbReference>
<dbReference type="InterPro" id="IPR000600">
    <property type="entry name" value="ROK"/>
</dbReference>
<dbReference type="Gene3D" id="3.30.420.40">
    <property type="match status" value="2"/>
</dbReference>
<dbReference type="AlphaFoldDB" id="A0A852ZZG0"/>
<dbReference type="RefSeq" id="WP_312892658.1">
    <property type="nucleotide sequence ID" value="NZ_JACBZD010000001.1"/>
</dbReference>
<evidence type="ECO:0000313" key="5">
    <source>
        <dbReference type="Proteomes" id="UP000567795"/>
    </source>
</evidence>
<feature type="compositionally biased region" description="Gly residues" evidence="2">
    <location>
        <begin position="33"/>
        <end position="47"/>
    </location>
</feature>
<dbReference type="InterPro" id="IPR043129">
    <property type="entry name" value="ATPase_NBD"/>
</dbReference>
<feature type="compositionally biased region" description="Low complexity" evidence="2">
    <location>
        <begin position="8"/>
        <end position="31"/>
    </location>
</feature>
<dbReference type="PANTHER" id="PTHR18964">
    <property type="entry name" value="ROK (REPRESSOR, ORF, KINASE) FAMILY"/>
    <property type="match status" value="1"/>
</dbReference>
<organism evidence="4 5">
    <name type="scientific">Allostreptomyces psammosilenae</name>
    <dbReference type="NCBI Taxonomy" id="1892865"/>
    <lineage>
        <taxon>Bacteria</taxon>
        <taxon>Bacillati</taxon>
        <taxon>Actinomycetota</taxon>
        <taxon>Actinomycetes</taxon>
        <taxon>Kitasatosporales</taxon>
        <taxon>Streptomycetaceae</taxon>
        <taxon>Allostreptomyces</taxon>
    </lineage>
</organism>
<evidence type="ECO:0000256" key="1">
    <source>
        <dbReference type="ARBA" id="ARBA00006479"/>
    </source>
</evidence>
<dbReference type="EMBL" id="JACBZD010000001">
    <property type="protein sequence ID" value="NYI06610.1"/>
    <property type="molecule type" value="Genomic_DNA"/>
</dbReference>
<gene>
    <name evidence="4" type="ORF">FHU37_003553</name>
</gene>
<evidence type="ECO:0000313" key="4">
    <source>
        <dbReference type="EMBL" id="NYI06610.1"/>
    </source>
</evidence>
<keyword evidence="4" id="KW-0418">Kinase</keyword>
<evidence type="ECO:0000259" key="3">
    <source>
        <dbReference type="Pfam" id="PF12802"/>
    </source>
</evidence>
<evidence type="ECO:0000256" key="2">
    <source>
        <dbReference type="SAM" id="MobiDB-lite"/>
    </source>
</evidence>
<feature type="region of interest" description="Disordered" evidence="2">
    <location>
        <begin position="1"/>
        <end position="60"/>
    </location>
</feature>
<dbReference type="PANTHER" id="PTHR18964:SF149">
    <property type="entry name" value="BIFUNCTIONAL UDP-N-ACETYLGLUCOSAMINE 2-EPIMERASE_N-ACETYLMANNOSAMINE KINASE"/>
    <property type="match status" value="1"/>
</dbReference>
<proteinExistence type="inferred from homology"/>
<comment type="caution">
    <text evidence="4">The sequence shown here is derived from an EMBL/GenBank/DDBJ whole genome shotgun (WGS) entry which is preliminary data.</text>
</comment>
<dbReference type="InterPro" id="IPR036388">
    <property type="entry name" value="WH-like_DNA-bd_sf"/>
</dbReference>
<dbReference type="Pfam" id="PF00480">
    <property type="entry name" value="ROK"/>
    <property type="match status" value="1"/>
</dbReference>
<protein>
    <submittedName>
        <fullName evidence="4">Putative NBD/HSP70 family sugar kinase</fullName>
    </submittedName>
</protein>
<feature type="domain" description="HTH marR-type" evidence="3">
    <location>
        <begin position="67"/>
        <end position="116"/>
    </location>
</feature>
<sequence>MSSSTTDSRSAGGRAPRGRTAAPATRPAHPGHGQRGGSAGAAHGAGGPKASPKASKESMRGHNLRLVLAGIREAGHTSRSALAKRTGLTKATVSTLVEQLVAGGVVRESQDSGTGRVGRPATVLRLDTTTYIGLGAEINVDYSAACAVDLGGSVRASRLVSADNRGSTPSQALHRVAELAMEVARQVTAEGLEPVAATLVLPGPVSSGILRQAPNLGWEMVRAEALFGQVMGARRVGGRALPVSAENEADLAGLAELRTGAVRDLESFLYVSGEVGIGASLVVRGRVFTGYGGYAGELGHVPVSADGPLCRCGARGCLEQYAGQEALLRAAGLAADEAARAAGTVLGGGGDGLRLLIERAQAGDGAVVAALGDAGQVLGMALAGVVNMLSPQAVVLGGIYAELAPWMAPRVNEELKARVVSRTWEDGRLRISELGGLAAVRGAALHSLSAVTENPAAFLAQRPLGRAG</sequence>
<dbReference type="Proteomes" id="UP000567795">
    <property type="component" value="Unassembled WGS sequence"/>
</dbReference>